<dbReference type="Pfam" id="PF26589">
    <property type="entry name" value="DUF8186"/>
    <property type="match status" value="1"/>
</dbReference>
<keyword evidence="2" id="KW-0812">Transmembrane</keyword>
<gene>
    <name evidence="6" type="ORF">ACFPYI_19200</name>
</gene>
<accession>A0ABD5RSF0</accession>
<organism evidence="6 7">
    <name type="scientific">Halomarina salina</name>
    <dbReference type="NCBI Taxonomy" id="1872699"/>
    <lineage>
        <taxon>Archaea</taxon>
        <taxon>Methanobacteriati</taxon>
        <taxon>Methanobacteriota</taxon>
        <taxon>Stenosarchaea group</taxon>
        <taxon>Halobacteria</taxon>
        <taxon>Halobacteriales</taxon>
        <taxon>Natronomonadaceae</taxon>
        <taxon>Halomarina</taxon>
    </lineage>
</organism>
<keyword evidence="2" id="KW-0472">Membrane</keyword>
<dbReference type="Pfam" id="PF26590">
    <property type="entry name" value="DUF8186_M"/>
    <property type="match status" value="1"/>
</dbReference>
<sequence length="607" mass="65538">MSRAAVHRRGDDDEPPHRELCRPHPILRMGGRHDSRLLAILLIVALPLAGLATGTAMQSDPSPGADTGLSANESATLWSRDNDSGYITNAAYLEAYGESRSAMAELANATDITFSRPPATASTWSRHAHLAFEPGNATTSVAPQGTDRVDGQVIRDAYVAVFAVTPGTYLHDAPNETTLAVPPNGTVRGIIDYRLALGNTTLANQSVGHRIDEVRLLVNETVIARTNGSHRPILEYNLTGRSAMLTLEANITAQVEGPLPRSNNTSGTNASVGNSTTSSAPSTGISEETITVRATRSVRVYRLDPLLRTVRYPDGDIGVAVAQIEPWQGYSFGEREHVRSVWRYYTASDGDWDQLIARNSTGTTTIDAPSRPVAVHAYPSEIGPQARPTGGSIDMVRTWGTRSAPPVLGTHILVDVVEQPYNTTWGIETRHETIGEQVTVSGVVRGVNTTLSVTDAEQTIRQSELSLRVLDHTDDGVRLLATLREAASGDPIFLGEYDRPPTGPITIPDREGSLTIAGQTVETNESGMAVVTVADSGAYSARYHPESWLTQDVAYTPATASTRWHPLMNPLEWLWLAVDALVWLAPLLLAVFAGRTLSRLFTGSRYS</sequence>
<dbReference type="EMBL" id="JBHSQH010000001">
    <property type="protein sequence ID" value="MFC5973461.1"/>
    <property type="molecule type" value="Genomic_DNA"/>
</dbReference>
<proteinExistence type="predicted"/>
<dbReference type="AlphaFoldDB" id="A0ABD5RSF0"/>
<reference evidence="6 7" key="1">
    <citation type="journal article" date="2019" name="Int. J. Syst. Evol. Microbiol.">
        <title>The Global Catalogue of Microorganisms (GCM) 10K type strain sequencing project: providing services to taxonomists for standard genome sequencing and annotation.</title>
        <authorList>
            <consortium name="The Broad Institute Genomics Platform"/>
            <consortium name="The Broad Institute Genome Sequencing Center for Infectious Disease"/>
            <person name="Wu L."/>
            <person name="Ma J."/>
        </authorList>
    </citation>
    <scope>NUCLEOTIDE SEQUENCE [LARGE SCALE GENOMIC DNA]</scope>
    <source>
        <strain evidence="6 7">CGMCC 1.12543</strain>
    </source>
</reference>
<evidence type="ECO:0000256" key="1">
    <source>
        <dbReference type="SAM" id="MobiDB-lite"/>
    </source>
</evidence>
<evidence type="ECO:0000259" key="4">
    <source>
        <dbReference type="Pfam" id="PF26590"/>
    </source>
</evidence>
<dbReference type="InterPro" id="IPR058910">
    <property type="entry name" value="DUF8186_M"/>
</dbReference>
<evidence type="ECO:0000313" key="7">
    <source>
        <dbReference type="Proteomes" id="UP001596099"/>
    </source>
</evidence>
<protein>
    <recommendedName>
        <fullName evidence="8">DUF4897 domain-containing protein</fullName>
    </recommendedName>
</protein>
<dbReference type="InterPro" id="IPR058499">
    <property type="entry name" value="DUF8186"/>
</dbReference>
<feature type="transmembrane region" description="Helical" evidence="2">
    <location>
        <begin position="37"/>
        <end position="57"/>
    </location>
</feature>
<dbReference type="RefSeq" id="WP_379751917.1">
    <property type="nucleotide sequence ID" value="NZ_JBHSQH010000001.1"/>
</dbReference>
<name>A0ABD5RSF0_9EURY</name>
<evidence type="ECO:0000259" key="3">
    <source>
        <dbReference type="Pfam" id="PF26589"/>
    </source>
</evidence>
<evidence type="ECO:0000256" key="2">
    <source>
        <dbReference type="SAM" id="Phobius"/>
    </source>
</evidence>
<feature type="domain" description="DUF8186" evidence="3">
    <location>
        <begin position="131"/>
        <end position="301"/>
    </location>
</feature>
<dbReference type="InterPro" id="IPR058911">
    <property type="entry name" value="DUF8186_C"/>
</dbReference>
<dbReference type="Pfam" id="PF26591">
    <property type="entry name" value="DUF8186_C"/>
    <property type="match status" value="1"/>
</dbReference>
<comment type="caution">
    <text evidence="6">The sequence shown here is derived from an EMBL/GenBank/DDBJ whole genome shotgun (WGS) entry which is preliminary data.</text>
</comment>
<feature type="compositionally biased region" description="Basic and acidic residues" evidence="1">
    <location>
        <begin position="8"/>
        <end position="20"/>
    </location>
</feature>
<feature type="transmembrane region" description="Helical" evidence="2">
    <location>
        <begin position="573"/>
        <end position="597"/>
    </location>
</feature>
<evidence type="ECO:0000313" key="6">
    <source>
        <dbReference type="EMBL" id="MFC5973461.1"/>
    </source>
</evidence>
<keyword evidence="7" id="KW-1185">Reference proteome</keyword>
<feature type="region of interest" description="Disordered" evidence="1">
    <location>
        <begin position="256"/>
        <end position="288"/>
    </location>
</feature>
<keyword evidence="2" id="KW-1133">Transmembrane helix</keyword>
<dbReference type="Proteomes" id="UP001596099">
    <property type="component" value="Unassembled WGS sequence"/>
</dbReference>
<feature type="domain" description="DUF8186" evidence="4">
    <location>
        <begin position="309"/>
        <end position="451"/>
    </location>
</feature>
<evidence type="ECO:0000259" key="5">
    <source>
        <dbReference type="Pfam" id="PF26591"/>
    </source>
</evidence>
<feature type="compositionally biased region" description="Polar residues" evidence="1">
    <location>
        <begin position="261"/>
        <end position="288"/>
    </location>
</feature>
<feature type="domain" description="DUF8186" evidence="5">
    <location>
        <begin position="460"/>
        <end position="561"/>
    </location>
</feature>
<evidence type="ECO:0008006" key="8">
    <source>
        <dbReference type="Google" id="ProtNLM"/>
    </source>
</evidence>
<feature type="region of interest" description="Disordered" evidence="1">
    <location>
        <begin position="1"/>
        <end position="20"/>
    </location>
</feature>